<dbReference type="InterPro" id="IPR036047">
    <property type="entry name" value="F-box-like_dom_sf"/>
</dbReference>
<dbReference type="Proteomes" id="UP001140453">
    <property type="component" value="Unassembled WGS sequence"/>
</dbReference>
<dbReference type="Pfam" id="PF00646">
    <property type="entry name" value="F-box"/>
    <property type="match status" value="1"/>
</dbReference>
<dbReference type="PROSITE" id="PS50181">
    <property type="entry name" value="FBOX"/>
    <property type="match status" value="1"/>
</dbReference>
<feature type="compositionally biased region" description="Acidic residues" evidence="1">
    <location>
        <begin position="112"/>
        <end position="123"/>
    </location>
</feature>
<evidence type="ECO:0000256" key="1">
    <source>
        <dbReference type="SAM" id="MobiDB-lite"/>
    </source>
</evidence>
<evidence type="ECO:0000313" key="4">
    <source>
        <dbReference type="Proteomes" id="UP001140453"/>
    </source>
</evidence>
<name>A0A9W9D1E1_9PEZI</name>
<dbReference type="OrthoDB" id="5206068at2759"/>
<comment type="caution">
    <text evidence="3">The sequence shown here is derived from an EMBL/GenBank/DDBJ whole genome shotgun (WGS) entry which is preliminary data.</text>
</comment>
<feature type="domain" description="F-box" evidence="2">
    <location>
        <begin position="7"/>
        <end position="60"/>
    </location>
</feature>
<protein>
    <recommendedName>
        <fullName evidence="2">F-box domain-containing protein</fullName>
    </recommendedName>
</protein>
<gene>
    <name evidence="3" type="ORF">N0V93_000116</name>
</gene>
<accession>A0A9W9D1E1</accession>
<organism evidence="3 4">
    <name type="scientific">Gnomoniopsis smithogilvyi</name>
    <dbReference type="NCBI Taxonomy" id="1191159"/>
    <lineage>
        <taxon>Eukaryota</taxon>
        <taxon>Fungi</taxon>
        <taxon>Dikarya</taxon>
        <taxon>Ascomycota</taxon>
        <taxon>Pezizomycotina</taxon>
        <taxon>Sordariomycetes</taxon>
        <taxon>Sordariomycetidae</taxon>
        <taxon>Diaporthales</taxon>
        <taxon>Gnomoniaceae</taxon>
        <taxon>Gnomoniopsis</taxon>
    </lineage>
</organism>
<dbReference type="EMBL" id="JAPEVB010000001">
    <property type="protein sequence ID" value="KAJ4395900.1"/>
    <property type="molecule type" value="Genomic_DNA"/>
</dbReference>
<sequence>MASPTTSESILTLPVDLLKNITNKLDVRDEKALKLTCKRMNLLIARPPPAAQHDNHFLAIHAADFAPPPRDGRSTPLPQSPMPWKEAKTLQEIEQENREVEDRERSRGMELSDTEDGFDDTEDDRSVIEGDKPTKYKGKRAIMNWTTNLDSAPASPRVMSPSVSSFGHDRPESPAPKIPSFTVTTS</sequence>
<dbReference type="SUPFAM" id="SSF81383">
    <property type="entry name" value="F-box domain"/>
    <property type="match status" value="1"/>
</dbReference>
<feature type="region of interest" description="Disordered" evidence="1">
    <location>
        <begin position="93"/>
        <end position="186"/>
    </location>
</feature>
<feature type="compositionally biased region" description="Basic and acidic residues" evidence="1">
    <location>
        <begin position="124"/>
        <end position="134"/>
    </location>
</feature>
<dbReference type="AlphaFoldDB" id="A0A9W9D1E1"/>
<reference evidence="3" key="1">
    <citation type="submission" date="2022-10" db="EMBL/GenBank/DDBJ databases">
        <title>Tapping the CABI collections for fungal endophytes: first genome assemblies for Collariella, Neodidymelliopsis, Ascochyta clinopodiicola, Didymella pomorum, Didymosphaeria variabile, Neocosmospora piperis and Neocucurbitaria cava.</title>
        <authorList>
            <person name="Hill R."/>
        </authorList>
    </citation>
    <scope>NUCLEOTIDE SEQUENCE</scope>
    <source>
        <strain evidence="3">IMI 355082</strain>
    </source>
</reference>
<evidence type="ECO:0000313" key="3">
    <source>
        <dbReference type="EMBL" id="KAJ4395900.1"/>
    </source>
</evidence>
<dbReference type="InterPro" id="IPR001810">
    <property type="entry name" value="F-box_dom"/>
</dbReference>
<proteinExistence type="predicted"/>
<keyword evidence="4" id="KW-1185">Reference proteome</keyword>
<feature type="compositionally biased region" description="Basic and acidic residues" evidence="1">
    <location>
        <begin position="93"/>
        <end position="110"/>
    </location>
</feature>
<evidence type="ECO:0000259" key="2">
    <source>
        <dbReference type="PROSITE" id="PS50181"/>
    </source>
</evidence>